<dbReference type="Pfam" id="PF14043">
    <property type="entry name" value="WVELL"/>
    <property type="match status" value="1"/>
</dbReference>
<dbReference type="RefSeq" id="WP_380968147.1">
    <property type="nucleotide sequence ID" value="NZ_JBHTCO010000033.1"/>
</dbReference>
<name>A0ABW2PYX4_9BACL</name>
<evidence type="ECO:0000313" key="1">
    <source>
        <dbReference type="EMBL" id="MFC7394593.1"/>
    </source>
</evidence>
<organism evidence="1 2">
    <name type="scientific">Scopulibacillus cellulosilyticus</name>
    <dbReference type="NCBI Taxonomy" id="2665665"/>
    <lineage>
        <taxon>Bacteria</taxon>
        <taxon>Bacillati</taxon>
        <taxon>Bacillota</taxon>
        <taxon>Bacilli</taxon>
        <taxon>Bacillales</taxon>
        <taxon>Sporolactobacillaceae</taxon>
        <taxon>Scopulibacillus</taxon>
    </lineage>
</organism>
<gene>
    <name evidence="1" type="ORF">ACFQRG_16785</name>
</gene>
<dbReference type="InterPro" id="IPR026952">
    <property type="entry name" value="WVELL"/>
</dbReference>
<protein>
    <submittedName>
        <fullName evidence="1">YfhJ family protein</fullName>
    </submittedName>
</protein>
<dbReference type="EMBL" id="JBHTCO010000033">
    <property type="protein sequence ID" value="MFC7394593.1"/>
    <property type="molecule type" value="Genomic_DNA"/>
</dbReference>
<dbReference type="Proteomes" id="UP001596505">
    <property type="component" value="Unassembled WGS sequence"/>
</dbReference>
<comment type="caution">
    <text evidence="1">The sequence shown here is derived from an EMBL/GenBank/DDBJ whole genome shotgun (WGS) entry which is preliminary data.</text>
</comment>
<proteinExistence type="predicted"/>
<reference evidence="2" key="1">
    <citation type="journal article" date="2019" name="Int. J. Syst. Evol. Microbiol.">
        <title>The Global Catalogue of Microorganisms (GCM) 10K type strain sequencing project: providing services to taxonomists for standard genome sequencing and annotation.</title>
        <authorList>
            <consortium name="The Broad Institute Genomics Platform"/>
            <consortium name="The Broad Institute Genome Sequencing Center for Infectious Disease"/>
            <person name="Wu L."/>
            <person name="Ma J."/>
        </authorList>
    </citation>
    <scope>NUCLEOTIDE SEQUENCE [LARGE SCALE GENOMIC DNA]</scope>
    <source>
        <strain evidence="2">CGMCC 1.16305</strain>
    </source>
</reference>
<sequence>MNETFHELAERLLKRNSELSYDEARTWVEILWEDFEATRAKAGRSYVEKAVTEKIIKQWIDFYGPKFHEVIANNPKFQKFIKDKDFN</sequence>
<keyword evidence="2" id="KW-1185">Reference proteome</keyword>
<evidence type="ECO:0000313" key="2">
    <source>
        <dbReference type="Proteomes" id="UP001596505"/>
    </source>
</evidence>
<accession>A0ABW2PYX4</accession>